<keyword evidence="1" id="KW-0812">Transmembrane</keyword>
<keyword evidence="3" id="KW-1185">Reference proteome</keyword>
<keyword evidence="1" id="KW-0472">Membrane</keyword>
<dbReference type="AlphaFoldDB" id="A0AAN6Y2F3"/>
<keyword evidence="1" id="KW-1133">Transmembrane helix</keyword>
<dbReference type="EMBL" id="MU858187">
    <property type="protein sequence ID" value="KAK4210005.1"/>
    <property type="molecule type" value="Genomic_DNA"/>
</dbReference>
<name>A0AAN6Y2F3_9PEZI</name>
<organism evidence="2 3">
    <name type="scientific">Rhypophila decipiens</name>
    <dbReference type="NCBI Taxonomy" id="261697"/>
    <lineage>
        <taxon>Eukaryota</taxon>
        <taxon>Fungi</taxon>
        <taxon>Dikarya</taxon>
        <taxon>Ascomycota</taxon>
        <taxon>Pezizomycotina</taxon>
        <taxon>Sordariomycetes</taxon>
        <taxon>Sordariomycetidae</taxon>
        <taxon>Sordariales</taxon>
        <taxon>Naviculisporaceae</taxon>
        <taxon>Rhypophila</taxon>
    </lineage>
</organism>
<accession>A0AAN6Y2F3</accession>
<evidence type="ECO:0000256" key="1">
    <source>
        <dbReference type="SAM" id="Phobius"/>
    </source>
</evidence>
<protein>
    <submittedName>
        <fullName evidence="2">Uncharacterized protein</fullName>
    </submittedName>
</protein>
<evidence type="ECO:0000313" key="2">
    <source>
        <dbReference type="EMBL" id="KAK4210005.1"/>
    </source>
</evidence>
<proteinExistence type="predicted"/>
<comment type="caution">
    <text evidence="2">The sequence shown here is derived from an EMBL/GenBank/DDBJ whole genome shotgun (WGS) entry which is preliminary data.</text>
</comment>
<feature type="transmembrane region" description="Helical" evidence="1">
    <location>
        <begin position="56"/>
        <end position="78"/>
    </location>
</feature>
<gene>
    <name evidence="2" type="ORF">QBC37DRAFT_429395</name>
</gene>
<evidence type="ECO:0000313" key="3">
    <source>
        <dbReference type="Proteomes" id="UP001301769"/>
    </source>
</evidence>
<sequence>MRLLTAVWCIVFPSQGIDREGARYNSLKLWHFTPSAEAMTVAMTNIHHLLTRTDTIVPIFFLYFCSDSMNLSSFVYFLQVSK</sequence>
<dbReference type="Proteomes" id="UP001301769">
    <property type="component" value="Unassembled WGS sequence"/>
</dbReference>
<reference evidence="2" key="2">
    <citation type="submission" date="2023-05" db="EMBL/GenBank/DDBJ databases">
        <authorList>
            <consortium name="Lawrence Berkeley National Laboratory"/>
            <person name="Steindorff A."/>
            <person name="Hensen N."/>
            <person name="Bonometti L."/>
            <person name="Westerberg I."/>
            <person name="Brannstrom I.O."/>
            <person name="Guillou S."/>
            <person name="Cros-Aarteil S."/>
            <person name="Calhoun S."/>
            <person name="Haridas S."/>
            <person name="Kuo A."/>
            <person name="Mondo S."/>
            <person name="Pangilinan J."/>
            <person name="Riley R."/>
            <person name="Labutti K."/>
            <person name="Andreopoulos B."/>
            <person name="Lipzen A."/>
            <person name="Chen C."/>
            <person name="Yanf M."/>
            <person name="Daum C."/>
            <person name="Ng V."/>
            <person name="Clum A."/>
            <person name="Ohm R."/>
            <person name="Martin F."/>
            <person name="Silar P."/>
            <person name="Natvig D."/>
            <person name="Lalanne C."/>
            <person name="Gautier V."/>
            <person name="Ament-Velasquez S.L."/>
            <person name="Kruys A."/>
            <person name="Hutchinson M.I."/>
            <person name="Powell A.J."/>
            <person name="Barry K."/>
            <person name="Miller A.N."/>
            <person name="Grigoriev I.V."/>
            <person name="Debuchy R."/>
            <person name="Gladieux P."/>
            <person name="Thoren M.H."/>
            <person name="Johannesson H."/>
        </authorList>
    </citation>
    <scope>NUCLEOTIDE SEQUENCE</scope>
    <source>
        <strain evidence="2">PSN293</strain>
    </source>
</reference>
<reference evidence="2" key="1">
    <citation type="journal article" date="2023" name="Mol. Phylogenet. Evol.">
        <title>Genome-scale phylogeny and comparative genomics of the fungal order Sordariales.</title>
        <authorList>
            <person name="Hensen N."/>
            <person name="Bonometti L."/>
            <person name="Westerberg I."/>
            <person name="Brannstrom I.O."/>
            <person name="Guillou S."/>
            <person name="Cros-Aarteil S."/>
            <person name="Calhoun S."/>
            <person name="Haridas S."/>
            <person name="Kuo A."/>
            <person name="Mondo S."/>
            <person name="Pangilinan J."/>
            <person name="Riley R."/>
            <person name="LaButti K."/>
            <person name="Andreopoulos B."/>
            <person name="Lipzen A."/>
            <person name="Chen C."/>
            <person name="Yan M."/>
            <person name="Daum C."/>
            <person name="Ng V."/>
            <person name="Clum A."/>
            <person name="Steindorff A."/>
            <person name="Ohm R.A."/>
            <person name="Martin F."/>
            <person name="Silar P."/>
            <person name="Natvig D.O."/>
            <person name="Lalanne C."/>
            <person name="Gautier V."/>
            <person name="Ament-Velasquez S.L."/>
            <person name="Kruys A."/>
            <person name="Hutchinson M.I."/>
            <person name="Powell A.J."/>
            <person name="Barry K."/>
            <person name="Miller A.N."/>
            <person name="Grigoriev I.V."/>
            <person name="Debuchy R."/>
            <person name="Gladieux P."/>
            <person name="Hiltunen Thoren M."/>
            <person name="Johannesson H."/>
        </authorList>
    </citation>
    <scope>NUCLEOTIDE SEQUENCE</scope>
    <source>
        <strain evidence="2">PSN293</strain>
    </source>
</reference>